<gene>
    <name evidence="2" type="ORF">CRG98_027151</name>
</gene>
<accession>A0A2I0J897</accession>
<dbReference type="AlphaFoldDB" id="A0A2I0J897"/>
<evidence type="ECO:0000313" key="3">
    <source>
        <dbReference type="Proteomes" id="UP000233551"/>
    </source>
</evidence>
<name>A0A2I0J897_PUNGR</name>
<organism evidence="2 3">
    <name type="scientific">Punica granatum</name>
    <name type="common">Pomegranate</name>
    <dbReference type="NCBI Taxonomy" id="22663"/>
    <lineage>
        <taxon>Eukaryota</taxon>
        <taxon>Viridiplantae</taxon>
        <taxon>Streptophyta</taxon>
        <taxon>Embryophyta</taxon>
        <taxon>Tracheophyta</taxon>
        <taxon>Spermatophyta</taxon>
        <taxon>Magnoliopsida</taxon>
        <taxon>eudicotyledons</taxon>
        <taxon>Gunneridae</taxon>
        <taxon>Pentapetalae</taxon>
        <taxon>rosids</taxon>
        <taxon>malvids</taxon>
        <taxon>Myrtales</taxon>
        <taxon>Lythraceae</taxon>
        <taxon>Punica</taxon>
    </lineage>
</organism>
<comment type="caution">
    <text evidence="2">The sequence shown here is derived from an EMBL/GenBank/DDBJ whole genome shotgun (WGS) entry which is preliminary data.</text>
</comment>
<evidence type="ECO:0000256" key="1">
    <source>
        <dbReference type="SAM" id="MobiDB-lite"/>
    </source>
</evidence>
<protein>
    <submittedName>
        <fullName evidence="2">Uncharacterized protein</fullName>
    </submittedName>
</protein>
<proteinExistence type="predicted"/>
<keyword evidence="3" id="KW-1185">Reference proteome</keyword>
<evidence type="ECO:0000313" key="2">
    <source>
        <dbReference type="EMBL" id="PKI52459.1"/>
    </source>
</evidence>
<feature type="region of interest" description="Disordered" evidence="1">
    <location>
        <begin position="1"/>
        <end position="25"/>
    </location>
</feature>
<dbReference type="EMBL" id="PGOL01001929">
    <property type="protein sequence ID" value="PKI52459.1"/>
    <property type="molecule type" value="Genomic_DNA"/>
</dbReference>
<sequence length="57" mass="6119">MAGIGATTAWDSGLNPSQIEERDGISNPDFRVVVAPIPIITIQARSLATFDFTNDLD</sequence>
<dbReference type="Proteomes" id="UP000233551">
    <property type="component" value="Unassembled WGS sequence"/>
</dbReference>
<reference evidence="2 3" key="1">
    <citation type="submission" date="2017-11" db="EMBL/GenBank/DDBJ databases">
        <title>De-novo sequencing of pomegranate (Punica granatum L.) genome.</title>
        <authorList>
            <person name="Akparov Z."/>
            <person name="Amiraslanov A."/>
            <person name="Hajiyeva S."/>
            <person name="Abbasov M."/>
            <person name="Kaur K."/>
            <person name="Hamwieh A."/>
            <person name="Solovyev V."/>
            <person name="Salamov A."/>
            <person name="Braich B."/>
            <person name="Kosarev P."/>
            <person name="Mahmoud A."/>
            <person name="Hajiyev E."/>
            <person name="Babayeva S."/>
            <person name="Izzatullayeva V."/>
            <person name="Mammadov A."/>
            <person name="Mammadov A."/>
            <person name="Sharifova S."/>
            <person name="Ojaghi J."/>
            <person name="Eynullazada K."/>
            <person name="Bayramov B."/>
            <person name="Abdulazimova A."/>
            <person name="Shahmuradov I."/>
        </authorList>
    </citation>
    <scope>NUCLEOTIDE SEQUENCE [LARGE SCALE GENOMIC DNA]</scope>
    <source>
        <strain evidence="3">cv. AG2017</strain>
        <tissue evidence="2">Leaf</tissue>
    </source>
</reference>